<dbReference type="Gene3D" id="3.30.1360.40">
    <property type="match status" value="1"/>
</dbReference>
<accession>A0A1G2T3H7</accession>
<dbReference type="InterPro" id="IPR023584">
    <property type="entry name" value="Ribosome_recyc_fac_dom"/>
</dbReference>
<evidence type="ECO:0000256" key="3">
    <source>
        <dbReference type="SAM" id="Coils"/>
    </source>
</evidence>
<evidence type="ECO:0000313" key="5">
    <source>
        <dbReference type="EMBL" id="OHA91847.1"/>
    </source>
</evidence>
<dbReference type="FunFam" id="3.30.1360.40:FF:000001">
    <property type="entry name" value="Ribosome-recycling factor"/>
    <property type="match status" value="1"/>
</dbReference>
<evidence type="ECO:0000256" key="1">
    <source>
        <dbReference type="ARBA" id="ARBA00005912"/>
    </source>
</evidence>
<evidence type="ECO:0000313" key="6">
    <source>
        <dbReference type="Proteomes" id="UP000177746"/>
    </source>
</evidence>
<keyword evidence="2" id="KW-0648">Protein biosynthesis</keyword>
<protein>
    <submittedName>
        <fullName evidence="5">Ribosome recycling factor</fullName>
    </submittedName>
</protein>
<feature type="coiled-coil region" evidence="3">
    <location>
        <begin position="113"/>
        <end position="183"/>
    </location>
</feature>
<dbReference type="NCBIfam" id="TIGR00496">
    <property type="entry name" value="frr"/>
    <property type="match status" value="1"/>
</dbReference>
<evidence type="ECO:0000256" key="2">
    <source>
        <dbReference type="ARBA" id="ARBA00022917"/>
    </source>
</evidence>
<dbReference type="GO" id="GO:0043023">
    <property type="term" value="F:ribosomal large subunit binding"/>
    <property type="evidence" value="ECO:0007669"/>
    <property type="project" value="TreeGrafter"/>
</dbReference>
<dbReference type="SUPFAM" id="SSF55194">
    <property type="entry name" value="Ribosome recycling factor, RRF"/>
    <property type="match status" value="1"/>
</dbReference>
<dbReference type="PANTHER" id="PTHR20982">
    <property type="entry name" value="RIBOSOME RECYCLING FACTOR"/>
    <property type="match status" value="1"/>
</dbReference>
<dbReference type="InterPro" id="IPR002661">
    <property type="entry name" value="Ribosome_recyc_fac"/>
</dbReference>
<comment type="caution">
    <text evidence="5">The sequence shown here is derived from an EMBL/GenBank/DDBJ whole genome shotgun (WGS) entry which is preliminary data.</text>
</comment>
<comment type="similarity">
    <text evidence="1">Belongs to the RRF family.</text>
</comment>
<dbReference type="Pfam" id="PF01765">
    <property type="entry name" value="RRF"/>
    <property type="match status" value="1"/>
</dbReference>
<dbReference type="PANTHER" id="PTHR20982:SF3">
    <property type="entry name" value="MITOCHONDRIAL RIBOSOME RECYCLING FACTOR PSEUDO 1"/>
    <property type="match status" value="1"/>
</dbReference>
<keyword evidence="3" id="KW-0175">Coiled coil</keyword>
<reference evidence="5 6" key="1">
    <citation type="journal article" date="2016" name="Nat. Commun.">
        <title>Thousands of microbial genomes shed light on interconnected biogeochemical processes in an aquifer system.</title>
        <authorList>
            <person name="Anantharaman K."/>
            <person name="Brown C.T."/>
            <person name="Hug L.A."/>
            <person name="Sharon I."/>
            <person name="Castelle C.J."/>
            <person name="Probst A.J."/>
            <person name="Thomas B.C."/>
            <person name="Singh A."/>
            <person name="Wilkins M.J."/>
            <person name="Karaoz U."/>
            <person name="Brodie E.L."/>
            <person name="Williams K.H."/>
            <person name="Hubbard S.S."/>
            <person name="Banfield J.F."/>
        </authorList>
    </citation>
    <scope>NUCLEOTIDE SEQUENCE [LARGE SCALE GENOMIC DNA]</scope>
</reference>
<feature type="domain" description="Ribosome recycling factor" evidence="4">
    <location>
        <begin position="19"/>
        <end position="182"/>
    </location>
</feature>
<gene>
    <name evidence="5" type="ORF">A2665_01740</name>
</gene>
<proteinExistence type="inferred from homology"/>
<dbReference type="InterPro" id="IPR036191">
    <property type="entry name" value="RRF_sf"/>
</dbReference>
<dbReference type="Proteomes" id="UP000177746">
    <property type="component" value="Unassembled WGS sequence"/>
</dbReference>
<dbReference type="GO" id="GO:0006412">
    <property type="term" value="P:translation"/>
    <property type="evidence" value="ECO:0007669"/>
    <property type="project" value="UniProtKB-KW"/>
</dbReference>
<dbReference type="AlphaFoldDB" id="A0A1G2T3H7"/>
<sequence>MAYDFGEFKHAGDLTLNWLKKEYASIRTGQATPSILDGILVDAYDSSMSINQMATISIEDSKTLRITPWDKEVTKDIDKTIRESNLGLSVALDALGLRVSFPELTGERRAMLSKIAKEKLEEARIRVRTAREKSLDDLDRKEKEGGLGEDDKFRLKNELQKLVDDTNRKLEELILKKEKEILK</sequence>
<dbReference type="Gene3D" id="1.10.132.20">
    <property type="entry name" value="Ribosome-recycling factor"/>
    <property type="match status" value="1"/>
</dbReference>
<organism evidence="5 6">
    <name type="scientific">Candidatus Zambryskibacteria bacterium RIFCSPHIGHO2_01_FULL_46_30</name>
    <dbReference type="NCBI Taxonomy" id="1802739"/>
    <lineage>
        <taxon>Bacteria</taxon>
        <taxon>Candidatus Zambryskiibacteriota</taxon>
    </lineage>
</organism>
<evidence type="ECO:0000259" key="4">
    <source>
        <dbReference type="Pfam" id="PF01765"/>
    </source>
</evidence>
<dbReference type="EMBL" id="MHVI01000009">
    <property type="protein sequence ID" value="OHA91847.1"/>
    <property type="molecule type" value="Genomic_DNA"/>
</dbReference>
<name>A0A1G2T3H7_9BACT</name>